<proteinExistence type="predicted"/>
<evidence type="ECO:0000313" key="3">
    <source>
        <dbReference type="Proteomes" id="UP001221546"/>
    </source>
</evidence>
<name>A0ABY8JT31_9BRAD</name>
<evidence type="ECO:0000256" key="1">
    <source>
        <dbReference type="SAM" id="MobiDB-lite"/>
    </source>
</evidence>
<keyword evidence="3" id="KW-1185">Reference proteome</keyword>
<organism evidence="2 3">
    <name type="scientific">Bradyrhizobium brasilense</name>
    <dbReference type="NCBI Taxonomy" id="1419277"/>
    <lineage>
        <taxon>Bacteria</taxon>
        <taxon>Pseudomonadati</taxon>
        <taxon>Pseudomonadota</taxon>
        <taxon>Alphaproteobacteria</taxon>
        <taxon>Hyphomicrobiales</taxon>
        <taxon>Nitrobacteraceae</taxon>
        <taxon>Bradyrhizobium</taxon>
    </lineage>
</organism>
<dbReference type="RefSeq" id="WP_244558919.1">
    <property type="nucleotide sequence ID" value="NZ_CP121646.1"/>
</dbReference>
<feature type="compositionally biased region" description="Polar residues" evidence="1">
    <location>
        <begin position="10"/>
        <end position="22"/>
    </location>
</feature>
<evidence type="ECO:0000313" key="2">
    <source>
        <dbReference type="EMBL" id="WFU67455.1"/>
    </source>
</evidence>
<accession>A0ABY8JT31</accession>
<protein>
    <submittedName>
        <fullName evidence="2">Uncharacterized protein</fullName>
    </submittedName>
</protein>
<dbReference type="EMBL" id="CP121646">
    <property type="protein sequence ID" value="WFU67455.1"/>
    <property type="molecule type" value="Genomic_DNA"/>
</dbReference>
<dbReference type="Proteomes" id="UP001221546">
    <property type="component" value="Chromosome"/>
</dbReference>
<feature type="region of interest" description="Disordered" evidence="1">
    <location>
        <begin position="1"/>
        <end position="22"/>
    </location>
</feature>
<sequence length="123" mass="13134">MSIGGEQPRSRSTLSLDGDSPNSFSLQCKIMARNRFEQVSEIQPDAITLVLRCDNAGASGSIVLPAAASGGRLSSDQVSAHMPAQDAFRGAIRLANDMKLAIVVCDPDGVWKPEWGDLYQAID</sequence>
<gene>
    <name evidence="2" type="ORF">QA636_18985</name>
</gene>
<reference evidence="2 3" key="1">
    <citation type="submission" date="2023-04" db="EMBL/GenBank/DDBJ databases">
        <title>Australian commercial rhizobial inoculants.</title>
        <authorList>
            <person name="Kohlmeier M.G."/>
            <person name="O'Hara G.W."/>
            <person name="Colombi E."/>
            <person name="Ramsay J.P."/>
            <person name="Terpolilli J."/>
        </authorList>
    </citation>
    <scope>NUCLEOTIDE SEQUENCE [LARGE SCALE GENOMIC DNA]</scope>
    <source>
        <strain evidence="2 3">CB627</strain>
    </source>
</reference>